<accession>A0AAJ1R084</accession>
<dbReference type="AlphaFoldDB" id="A0AAJ1R084"/>
<evidence type="ECO:0000256" key="1">
    <source>
        <dbReference type="SAM" id="Coils"/>
    </source>
</evidence>
<feature type="coiled-coil region" evidence="1">
    <location>
        <begin position="418"/>
        <end position="448"/>
    </location>
</feature>
<evidence type="ECO:0000313" key="2">
    <source>
        <dbReference type="EMBL" id="MDN3621390.1"/>
    </source>
</evidence>
<proteinExistence type="predicted"/>
<dbReference type="RefSeq" id="WP_261972770.1">
    <property type="nucleotide sequence ID" value="NZ_CP103460.1"/>
</dbReference>
<sequence>MSERKGNTEEQNEFAENVKGEVIYILDAESGRKGYFCIGCKTQMQAVRTKIKGRKSYFRHDATDVKKNQRQCTFSNENYRHSQAISILNRIRRIKVPTLYKYPPKNSNGKIIKIRDSEFIEAKYTKSELTFYETDYGEVKYGKNPEIDNRNLLIRPDVTFFNLQNEPILLIEIVVTHKIDSEKLAKIKRLGIDTVQVTIPKDSLENIEKSFSLGQKIKWIHNNEQERTEYIYSPNNDTEGISQTDELQRKFFEESFECRKSQINNLVRAITKSLESEQYRGIEREFRQEIQRVEINTKRTEEELEKYRDGIRSRVERKFETRRERNKTERENLDRKEEELNIFFRDNERTIKERNTSLEERYIKRRTEIKKRQREFSKSIREVEFFESTEKEYREEGERISVAITGIRKRKEDNIQNREQLPEKYQRLQNEQEEFNKQRNAEIESEEKELPRLFEQKERDLESEFERIRESRIEQIKKSDNTGESEFSKRLKRILIARSVFNDWNERENTLKRNRTALECFRKGTYKKWN</sequence>
<dbReference type="Proteomes" id="UP001228636">
    <property type="component" value="Unassembled WGS sequence"/>
</dbReference>
<evidence type="ECO:0000313" key="3">
    <source>
        <dbReference type="Proteomes" id="UP001228636"/>
    </source>
</evidence>
<dbReference type="EMBL" id="JAUFQH010000028">
    <property type="protein sequence ID" value="MDN3621390.1"/>
    <property type="molecule type" value="Genomic_DNA"/>
</dbReference>
<organism evidence="2 3">
    <name type="scientific">Polaribacter sejongensis</name>
    <dbReference type="NCBI Taxonomy" id="985043"/>
    <lineage>
        <taxon>Bacteria</taxon>
        <taxon>Pseudomonadati</taxon>
        <taxon>Bacteroidota</taxon>
        <taxon>Flavobacteriia</taxon>
        <taxon>Flavobacteriales</taxon>
        <taxon>Flavobacteriaceae</taxon>
    </lineage>
</organism>
<keyword evidence="1" id="KW-0175">Coiled coil</keyword>
<protein>
    <submittedName>
        <fullName evidence="2">Uncharacterized protein</fullName>
    </submittedName>
</protein>
<reference evidence="2 3" key="1">
    <citation type="journal article" date="2014" name="Int. J. Syst. Evol. Microbiol.">
        <title>Complete genome sequence of Corynebacterium casei LMG S-19264T (=DSM 44701T), isolated from a smear-ripened cheese.</title>
        <authorList>
            <consortium name="US DOE Joint Genome Institute (JGI-PGF)"/>
            <person name="Walter F."/>
            <person name="Albersmeier A."/>
            <person name="Kalinowski J."/>
            <person name="Ruckert C."/>
        </authorList>
    </citation>
    <scope>NUCLEOTIDE SEQUENCE [LARGE SCALE GENOMIC DNA]</scope>
    <source>
        <strain evidence="2 3">CECT 8670</strain>
    </source>
</reference>
<comment type="caution">
    <text evidence="2">The sequence shown here is derived from an EMBL/GenBank/DDBJ whole genome shotgun (WGS) entry which is preliminary data.</text>
</comment>
<gene>
    <name evidence="2" type="ORF">QWY81_18140</name>
</gene>
<feature type="coiled-coil region" evidence="1">
    <location>
        <begin position="283"/>
        <end position="339"/>
    </location>
</feature>
<name>A0AAJ1R084_9FLAO</name>